<gene>
    <name evidence="3" type="ORF">APHIGO_LOCUS8481</name>
</gene>
<dbReference type="InterPro" id="IPR029000">
    <property type="entry name" value="Cyclophilin-like_dom_sf"/>
</dbReference>
<sequence length="342" mass="39152">MQNKLTRKVSWEDMYRKHRNKIRSAKPKVDNKPPLLEITAYYKPGTIEANTARLAQIEEDNFKLIRNINIIYRTKGKTDCFRSAASNEKIKVKGNDDNMIKLNQKKFKENVAFLDKLVHVKPQVDFNEMEEHYKNHLKLIMFMTNFPESYKKKKHYDPLIATAELPKNIQIKKSKCFLDVHNVTENRLLGRMMIEVYDSIVPKTAGNFKMLCQQRPDGLDYSGTLIFRIVPGLFCLAGDVEYSIGLGGISAINGEQYFDDENYLLGHNAPGTLSMYNLEKNENASQFMITFKPLTVLNGRHVVFGRVVGGMKTLKLIEDSGYATGKPKHKIVISKCGIFNDS</sequence>
<dbReference type="AlphaFoldDB" id="A0A9P0NJF7"/>
<dbReference type="EMBL" id="OU899036">
    <property type="protein sequence ID" value="CAH1731846.1"/>
    <property type="molecule type" value="Genomic_DNA"/>
</dbReference>
<protein>
    <recommendedName>
        <fullName evidence="2">PPIase cyclophilin-type domain-containing protein</fullName>
    </recommendedName>
</protein>
<dbReference type="GO" id="GO:0006457">
    <property type="term" value="P:protein folding"/>
    <property type="evidence" value="ECO:0007669"/>
    <property type="project" value="TreeGrafter"/>
</dbReference>
<comment type="similarity">
    <text evidence="1">Belongs to the CFAP97 family.</text>
</comment>
<dbReference type="InterPro" id="IPR002130">
    <property type="entry name" value="Cyclophilin-type_PPIase_dom"/>
</dbReference>
<dbReference type="InterPro" id="IPR029488">
    <property type="entry name" value="Hmw/CFAP97"/>
</dbReference>
<dbReference type="Gene3D" id="2.40.100.10">
    <property type="entry name" value="Cyclophilin-like"/>
    <property type="match status" value="1"/>
</dbReference>
<dbReference type="PANTHER" id="PTHR11071">
    <property type="entry name" value="PEPTIDYL-PROLYL CIS-TRANS ISOMERASE"/>
    <property type="match status" value="1"/>
</dbReference>
<evidence type="ECO:0000259" key="2">
    <source>
        <dbReference type="PROSITE" id="PS50072"/>
    </source>
</evidence>
<accession>A0A9P0NJF7</accession>
<dbReference type="PROSITE" id="PS50072">
    <property type="entry name" value="CSA_PPIASE_2"/>
    <property type="match status" value="1"/>
</dbReference>
<dbReference type="GO" id="GO:0016018">
    <property type="term" value="F:cyclosporin A binding"/>
    <property type="evidence" value="ECO:0007669"/>
    <property type="project" value="TreeGrafter"/>
</dbReference>
<dbReference type="PANTHER" id="PTHR11071:SF561">
    <property type="entry name" value="PEPTIDYL-PROLYL CIS-TRANS ISOMERASE D-RELATED"/>
    <property type="match status" value="1"/>
</dbReference>
<dbReference type="PRINTS" id="PR00153">
    <property type="entry name" value="CSAPPISMRASE"/>
</dbReference>
<name>A0A9P0NJF7_APHGO</name>
<organism evidence="3 4">
    <name type="scientific">Aphis gossypii</name>
    <name type="common">Cotton aphid</name>
    <dbReference type="NCBI Taxonomy" id="80765"/>
    <lineage>
        <taxon>Eukaryota</taxon>
        <taxon>Metazoa</taxon>
        <taxon>Ecdysozoa</taxon>
        <taxon>Arthropoda</taxon>
        <taxon>Hexapoda</taxon>
        <taxon>Insecta</taxon>
        <taxon>Pterygota</taxon>
        <taxon>Neoptera</taxon>
        <taxon>Paraneoptera</taxon>
        <taxon>Hemiptera</taxon>
        <taxon>Sternorrhyncha</taxon>
        <taxon>Aphidomorpha</taxon>
        <taxon>Aphidoidea</taxon>
        <taxon>Aphididae</taxon>
        <taxon>Aphidini</taxon>
        <taxon>Aphis</taxon>
        <taxon>Aphis</taxon>
    </lineage>
</organism>
<evidence type="ECO:0000256" key="1">
    <source>
        <dbReference type="ARBA" id="ARBA00008315"/>
    </source>
</evidence>
<dbReference type="GO" id="GO:0003755">
    <property type="term" value="F:peptidyl-prolyl cis-trans isomerase activity"/>
    <property type="evidence" value="ECO:0007669"/>
    <property type="project" value="InterPro"/>
</dbReference>
<dbReference type="Pfam" id="PF13879">
    <property type="entry name" value="Hmw_CFAP97"/>
    <property type="match status" value="1"/>
</dbReference>
<feature type="domain" description="PPIase cyclophilin-type" evidence="2">
    <location>
        <begin position="189"/>
        <end position="338"/>
    </location>
</feature>
<evidence type="ECO:0000313" key="3">
    <source>
        <dbReference type="EMBL" id="CAH1731846.1"/>
    </source>
</evidence>
<reference evidence="3" key="2">
    <citation type="submission" date="2022-10" db="EMBL/GenBank/DDBJ databases">
        <authorList>
            <consortium name="ENA_rothamsted_submissions"/>
            <consortium name="culmorum"/>
            <person name="King R."/>
        </authorList>
    </citation>
    <scope>NUCLEOTIDE SEQUENCE</scope>
</reference>
<keyword evidence="4" id="KW-1185">Reference proteome</keyword>
<evidence type="ECO:0000313" key="4">
    <source>
        <dbReference type="Proteomes" id="UP001154329"/>
    </source>
</evidence>
<dbReference type="Pfam" id="PF00160">
    <property type="entry name" value="Pro_isomerase"/>
    <property type="match status" value="1"/>
</dbReference>
<reference evidence="3" key="1">
    <citation type="submission" date="2022-02" db="EMBL/GenBank/DDBJ databases">
        <authorList>
            <person name="King R."/>
        </authorList>
    </citation>
    <scope>NUCLEOTIDE SEQUENCE</scope>
</reference>
<proteinExistence type="inferred from homology"/>
<dbReference type="SUPFAM" id="SSF50891">
    <property type="entry name" value="Cyclophilin-like"/>
    <property type="match status" value="1"/>
</dbReference>
<dbReference type="GO" id="GO:0005737">
    <property type="term" value="C:cytoplasm"/>
    <property type="evidence" value="ECO:0007669"/>
    <property type="project" value="TreeGrafter"/>
</dbReference>
<dbReference type="Proteomes" id="UP001154329">
    <property type="component" value="Chromosome 3"/>
</dbReference>